<sequence>MSGRGGVALGCLLALLCMAVAPGGNAFSPDRAGENSPSKEPSVVWTAADSSGMTANPHSDLIFRATGATTCMDCHRAGKDGLMMSQVQDNRLVQELKAKAKGVHGPGRFADCLRCHAGGNKGVEKYRK</sequence>
<evidence type="ECO:0000313" key="3">
    <source>
        <dbReference type="Proteomes" id="UP000675880"/>
    </source>
</evidence>
<organism evidence="2 3">
    <name type="scientific">Nitrospira defluvii</name>
    <dbReference type="NCBI Taxonomy" id="330214"/>
    <lineage>
        <taxon>Bacteria</taxon>
        <taxon>Pseudomonadati</taxon>
        <taxon>Nitrospirota</taxon>
        <taxon>Nitrospiria</taxon>
        <taxon>Nitrospirales</taxon>
        <taxon>Nitrospiraceae</taxon>
        <taxon>Nitrospira</taxon>
    </lineage>
</organism>
<evidence type="ECO:0000313" key="2">
    <source>
        <dbReference type="EMBL" id="CAE6760413.1"/>
    </source>
</evidence>
<evidence type="ECO:0000256" key="1">
    <source>
        <dbReference type="SAM" id="SignalP"/>
    </source>
</evidence>
<gene>
    <name evidence="2" type="ORF">NSPZN2_30616</name>
</gene>
<comment type="caution">
    <text evidence="2">The sequence shown here is derived from an EMBL/GenBank/DDBJ whole genome shotgun (WGS) entry which is preliminary data.</text>
</comment>
<dbReference type="Proteomes" id="UP000675880">
    <property type="component" value="Unassembled WGS sequence"/>
</dbReference>
<feature type="chain" id="PRO_5047119157" description="Cytochrome c7-like domain-containing protein" evidence="1">
    <location>
        <begin position="27"/>
        <end position="128"/>
    </location>
</feature>
<accession>A0ABM8RM76</accession>
<dbReference type="SUPFAM" id="SSF48695">
    <property type="entry name" value="Multiheme cytochromes"/>
    <property type="match status" value="1"/>
</dbReference>
<reference evidence="2 3" key="1">
    <citation type="submission" date="2021-02" db="EMBL/GenBank/DDBJ databases">
        <authorList>
            <person name="Han P."/>
        </authorList>
    </citation>
    <scope>NUCLEOTIDE SEQUENCE [LARGE SCALE GENOMIC DNA]</scope>
    <source>
        <strain evidence="2">Candidatus Nitrospira sp. ZN2</strain>
    </source>
</reference>
<evidence type="ECO:0008006" key="4">
    <source>
        <dbReference type="Google" id="ProtNLM"/>
    </source>
</evidence>
<name>A0ABM8RM76_9BACT</name>
<protein>
    <recommendedName>
        <fullName evidence="4">Cytochrome c7-like domain-containing protein</fullName>
    </recommendedName>
</protein>
<keyword evidence="3" id="KW-1185">Reference proteome</keyword>
<keyword evidence="1" id="KW-0732">Signal</keyword>
<dbReference type="EMBL" id="CAJNBJ010000016">
    <property type="protein sequence ID" value="CAE6760413.1"/>
    <property type="molecule type" value="Genomic_DNA"/>
</dbReference>
<proteinExistence type="predicted"/>
<dbReference type="InterPro" id="IPR036280">
    <property type="entry name" value="Multihaem_cyt_sf"/>
</dbReference>
<dbReference type="RefSeq" id="WP_213042754.1">
    <property type="nucleotide sequence ID" value="NZ_CAJNBJ010000016.1"/>
</dbReference>
<feature type="signal peptide" evidence="1">
    <location>
        <begin position="1"/>
        <end position="26"/>
    </location>
</feature>